<gene>
    <name evidence="3" type="ORF">BRPE64_ACDS26590</name>
</gene>
<keyword evidence="4" id="KW-1185">Reference proteome</keyword>
<sequence>MEPEDGELAEETDVDALIYNTGMNPNARQSDSLPAPGADALAQSDALADLIRGRIAAARGWLPFDLYMDLALYAPGLGYYGGGAMKFGRLADDGSDFVTAPELSPLFATTLARPLAQALQQSGTRELMEFGAGTGKLAAGLLTALTDLDVPFDSYSIVDLSGELRERQRETLAKEAPALAAKVKWLDALPDRFEGVVIGNEVLDAMPVRLVVRKLGAWHERGVVVLNGRFAFDDRPITPDAQIELIDAAIDESADEPFAEYLTETHEAALAFTKTVCTMLTRGAAFFIDYGFPQREFYHAQRAAGTLMCHYRHRAHTDPFLYPGLQDITAHVEFTGIAEAGVETGADLLGFTSQARFLMNAGITDVLSELDPSDVRRFLPAANAVQKLLSEAEMGELFKVIAFSRGIPGTLDAFAVGERSHTL</sequence>
<evidence type="ECO:0000256" key="2">
    <source>
        <dbReference type="ARBA" id="ARBA00022679"/>
    </source>
</evidence>
<dbReference type="PATRIC" id="fig|758793.3.peg.2664"/>
<dbReference type="PANTHER" id="PTHR12049:SF7">
    <property type="entry name" value="PROTEIN ARGININE METHYLTRANSFERASE NDUFAF7, MITOCHONDRIAL"/>
    <property type="match status" value="1"/>
</dbReference>
<dbReference type="InterPro" id="IPR003788">
    <property type="entry name" value="NDUFAF7"/>
</dbReference>
<dbReference type="GO" id="GO:0035243">
    <property type="term" value="F:protein-arginine omega-N symmetric methyltransferase activity"/>
    <property type="evidence" value="ECO:0007669"/>
    <property type="project" value="TreeGrafter"/>
</dbReference>
<evidence type="ECO:0000313" key="3">
    <source>
        <dbReference type="EMBL" id="BAN24413.1"/>
    </source>
</evidence>
<dbReference type="InterPro" id="IPR038375">
    <property type="entry name" value="NDUFAF7_sf"/>
</dbReference>
<dbReference type="KEGG" id="buo:BRPE64_ACDS26590"/>
<dbReference type="EMBL" id="AP013058">
    <property type="protein sequence ID" value="BAN24413.1"/>
    <property type="molecule type" value="Genomic_DNA"/>
</dbReference>
<dbReference type="AlphaFoldDB" id="R4WJ14"/>
<dbReference type="PANTHER" id="PTHR12049">
    <property type="entry name" value="PROTEIN ARGININE METHYLTRANSFERASE NDUFAF7, MITOCHONDRIAL"/>
    <property type="match status" value="1"/>
</dbReference>
<organism evidence="3 4">
    <name type="scientific">Caballeronia insecticola</name>
    <dbReference type="NCBI Taxonomy" id="758793"/>
    <lineage>
        <taxon>Bacteria</taxon>
        <taxon>Pseudomonadati</taxon>
        <taxon>Pseudomonadota</taxon>
        <taxon>Betaproteobacteria</taxon>
        <taxon>Burkholderiales</taxon>
        <taxon>Burkholderiaceae</taxon>
        <taxon>Caballeronia</taxon>
    </lineage>
</organism>
<accession>R4WJ14</accession>
<evidence type="ECO:0008006" key="5">
    <source>
        <dbReference type="Google" id="ProtNLM"/>
    </source>
</evidence>
<proteinExistence type="predicted"/>
<dbReference type="Gene3D" id="3.40.50.12710">
    <property type="match status" value="1"/>
</dbReference>
<dbReference type="STRING" id="758793.BRPE64_ACDS26590"/>
<dbReference type="SUPFAM" id="SSF53335">
    <property type="entry name" value="S-adenosyl-L-methionine-dependent methyltransferases"/>
    <property type="match status" value="1"/>
</dbReference>
<dbReference type="HOGENOM" id="CLU_024840_1_0_4"/>
<keyword evidence="1" id="KW-0489">Methyltransferase</keyword>
<dbReference type="InterPro" id="IPR029063">
    <property type="entry name" value="SAM-dependent_MTases_sf"/>
</dbReference>
<name>R4WJ14_9BURK</name>
<dbReference type="Pfam" id="PF02636">
    <property type="entry name" value="Methyltransf_28"/>
    <property type="match status" value="1"/>
</dbReference>
<dbReference type="Proteomes" id="UP000013966">
    <property type="component" value="Chromosome 1"/>
</dbReference>
<evidence type="ECO:0000256" key="1">
    <source>
        <dbReference type="ARBA" id="ARBA00022603"/>
    </source>
</evidence>
<reference evidence="3 4" key="1">
    <citation type="journal article" date="2013" name="Genome Announc.">
        <title>Complete Genome Sequence of Burkholderia sp. Strain RPE64, Bacterial Symbiont of the Bean Bug Riptortus pedestris.</title>
        <authorList>
            <person name="Shibata T.F."/>
            <person name="Maeda T."/>
            <person name="Nikoh N."/>
            <person name="Yamaguchi K."/>
            <person name="Oshima K."/>
            <person name="Hattori M."/>
            <person name="Nishiyama T."/>
            <person name="Hasebe M."/>
            <person name="Fukatsu T."/>
            <person name="Kikuchi Y."/>
            <person name="Shigenobu S."/>
        </authorList>
    </citation>
    <scope>NUCLEOTIDE SEQUENCE [LARGE SCALE GENOMIC DNA]</scope>
</reference>
<keyword evidence="2" id="KW-0808">Transferase</keyword>
<protein>
    <recommendedName>
        <fullName evidence="5">SAM-dependent methyltransferase</fullName>
    </recommendedName>
</protein>
<evidence type="ECO:0000313" key="4">
    <source>
        <dbReference type="Proteomes" id="UP000013966"/>
    </source>
</evidence>
<reference evidence="3 4" key="2">
    <citation type="journal article" date="2018" name="Int. J. Syst. Evol. Microbiol.">
        <title>Burkholderia insecticola sp. nov., a gut symbiotic bacterium of the bean bug Riptortus pedestris.</title>
        <authorList>
            <person name="Takeshita K."/>
            <person name="Tamaki H."/>
            <person name="Ohbayashi T."/>
            <person name="Meng X.-Y."/>
            <person name="Sone T."/>
            <person name="Mitani Y."/>
            <person name="Peeters C."/>
            <person name="Kikuchi Y."/>
            <person name="Vandamme P."/>
        </authorList>
    </citation>
    <scope>NUCLEOTIDE SEQUENCE [LARGE SCALE GENOMIC DNA]</scope>
    <source>
        <strain evidence="3">RPE64</strain>
    </source>
</reference>
<dbReference type="GO" id="GO:0032259">
    <property type="term" value="P:methylation"/>
    <property type="evidence" value="ECO:0007669"/>
    <property type="project" value="UniProtKB-KW"/>
</dbReference>